<evidence type="ECO:0000313" key="1">
    <source>
        <dbReference type="EMBL" id="KAJ6415364.1"/>
    </source>
</evidence>
<dbReference type="Proteomes" id="UP001162972">
    <property type="component" value="Chromosome 3"/>
</dbReference>
<name>A0AAD6P3P2_9ROSI</name>
<keyword evidence="2" id="KW-1185">Reference proteome</keyword>
<dbReference type="AlphaFoldDB" id="A0AAD6P3P2"/>
<evidence type="ECO:0000313" key="2">
    <source>
        <dbReference type="Proteomes" id="UP001162972"/>
    </source>
</evidence>
<reference evidence="1 2" key="1">
    <citation type="journal article" date="2023" name="Int. J. Mol. Sci.">
        <title>De Novo Assembly and Annotation of 11 Diverse Shrub Willow (Salix) Genomes Reveals Novel Gene Organization in Sex-Linked Regions.</title>
        <authorList>
            <person name="Hyden B."/>
            <person name="Feng K."/>
            <person name="Yates T.B."/>
            <person name="Jawdy S."/>
            <person name="Cereghino C."/>
            <person name="Smart L.B."/>
            <person name="Muchero W."/>
        </authorList>
    </citation>
    <scope>NUCLEOTIDE SEQUENCE [LARGE SCALE GENOMIC DNA]</scope>
    <source>
        <tissue evidence="1">Shoot tip</tissue>
    </source>
</reference>
<sequence length="128" mass="14814">MPIKSKTAWETQHQERKQVEMFRSNRNTYRMDLCTLESIWDFLPAIVEQQLQRNRNVQVNAQDVCFDGGAKTNSSFEIDKITEKAAARALRGGTDDDVHQIQQICANTQFQGVLRASFYWLGLVAFWL</sequence>
<comment type="caution">
    <text evidence="1">The sequence shown here is derived from an EMBL/GenBank/DDBJ whole genome shotgun (WGS) entry which is preliminary data.</text>
</comment>
<organism evidence="1 2">
    <name type="scientific">Salix udensis</name>
    <dbReference type="NCBI Taxonomy" id="889485"/>
    <lineage>
        <taxon>Eukaryota</taxon>
        <taxon>Viridiplantae</taxon>
        <taxon>Streptophyta</taxon>
        <taxon>Embryophyta</taxon>
        <taxon>Tracheophyta</taxon>
        <taxon>Spermatophyta</taxon>
        <taxon>Magnoliopsida</taxon>
        <taxon>eudicotyledons</taxon>
        <taxon>Gunneridae</taxon>
        <taxon>Pentapetalae</taxon>
        <taxon>rosids</taxon>
        <taxon>fabids</taxon>
        <taxon>Malpighiales</taxon>
        <taxon>Salicaceae</taxon>
        <taxon>Saliceae</taxon>
        <taxon>Salix</taxon>
    </lineage>
</organism>
<gene>
    <name evidence="1" type="ORF">OIU84_004205</name>
</gene>
<proteinExistence type="predicted"/>
<accession>A0AAD6P3P2</accession>
<dbReference type="EMBL" id="JAPFFJ010000012">
    <property type="protein sequence ID" value="KAJ6415364.1"/>
    <property type="molecule type" value="Genomic_DNA"/>
</dbReference>
<protein>
    <submittedName>
        <fullName evidence="1">Uncharacterized protein</fullName>
    </submittedName>
</protein>